<comment type="caution">
    <text evidence="4">The sequence shown here is derived from an EMBL/GenBank/DDBJ whole genome shotgun (WGS) entry which is preliminary data.</text>
</comment>
<sequence>MQKRPRKSPSESYDRLRPTKKKEEDMYGMAEMPDLLPPSGALQPSPVIPYDQGQAGRNAAPRRTQRAPKLGQIGRSTRVVIDDEDLDDMINNNRSFPALQRVSPVA</sequence>
<dbReference type="EMBL" id="SOYY01000003">
    <property type="protein sequence ID" value="KAA0723106.1"/>
    <property type="molecule type" value="Genomic_DNA"/>
</dbReference>
<dbReference type="GO" id="GO:0004860">
    <property type="term" value="F:protein kinase inhibitor activity"/>
    <property type="evidence" value="ECO:0007669"/>
    <property type="project" value="UniProtKB-KW"/>
</dbReference>
<feature type="compositionally biased region" description="Basic and acidic residues" evidence="3">
    <location>
        <begin position="8"/>
        <end position="25"/>
    </location>
</feature>
<organism evidence="4 5">
    <name type="scientific">Triplophysa tibetana</name>
    <dbReference type="NCBI Taxonomy" id="1572043"/>
    <lineage>
        <taxon>Eukaryota</taxon>
        <taxon>Metazoa</taxon>
        <taxon>Chordata</taxon>
        <taxon>Craniata</taxon>
        <taxon>Vertebrata</taxon>
        <taxon>Euteleostomi</taxon>
        <taxon>Actinopterygii</taxon>
        <taxon>Neopterygii</taxon>
        <taxon>Teleostei</taxon>
        <taxon>Ostariophysi</taxon>
        <taxon>Cypriniformes</taxon>
        <taxon>Nemacheilidae</taxon>
        <taxon>Triplophysa</taxon>
    </lineage>
</organism>
<name>A0A5A9PQ53_9TELE</name>
<dbReference type="AlphaFoldDB" id="A0A5A9PQ53"/>
<dbReference type="Proteomes" id="UP000324632">
    <property type="component" value="Chromosome 3"/>
</dbReference>
<comment type="similarity">
    <text evidence="1">Belongs to the CAMK2N family.</text>
</comment>
<keyword evidence="2" id="KW-0649">Protein kinase inhibitor</keyword>
<feature type="region of interest" description="Disordered" evidence="3">
    <location>
        <begin position="1"/>
        <end position="76"/>
    </location>
</feature>
<evidence type="ECO:0000313" key="5">
    <source>
        <dbReference type="Proteomes" id="UP000324632"/>
    </source>
</evidence>
<proteinExistence type="inferred from homology"/>
<reference evidence="4 5" key="1">
    <citation type="journal article" date="2019" name="Mol. Ecol. Resour.">
        <title>Chromosome-level genome assembly of Triplophysa tibetana, a fish adapted to the harsh high-altitude environment of the Tibetan Plateau.</title>
        <authorList>
            <person name="Yang X."/>
            <person name="Liu H."/>
            <person name="Ma Z."/>
            <person name="Zou Y."/>
            <person name="Zou M."/>
            <person name="Mao Y."/>
            <person name="Li X."/>
            <person name="Wang H."/>
            <person name="Chen T."/>
            <person name="Wang W."/>
            <person name="Yang R."/>
        </authorList>
    </citation>
    <scope>NUCLEOTIDE SEQUENCE [LARGE SCALE GENOMIC DNA]</scope>
    <source>
        <strain evidence="4">TTIB1903HZAU</strain>
        <tissue evidence="4">Muscle</tissue>
    </source>
</reference>
<evidence type="ECO:0000313" key="4">
    <source>
        <dbReference type="EMBL" id="KAA0723106.1"/>
    </source>
</evidence>
<dbReference type="Pfam" id="PF15170">
    <property type="entry name" value="CaM-KIIN"/>
    <property type="match status" value="1"/>
</dbReference>
<evidence type="ECO:0008006" key="6">
    <source>
        <dbReference type="Google" id="ProtNLM"/>
    </source>
</evidence>
<dbReference type="InterPro" id="IPR026779">
    <property type="entry name" value="Camk2n"/>
</dbReference>
<gene>
    <name evidence="4" type="ORF">E1301_Tti005225</name>
</gene>
<evidence type="ECO:0000256" key="3">
    <source>
        <dbReference type="SAM" id="MobiDB-lite"/>
    </source>
</evidence>
<accession>A0A5A9PQ53</accession>
<keyword evidence="5" id="KW-1185">Reference proteome</keyword>
<protein>
    <recommendedName>
        <fullName evidence="6">Calcium/calmodulin-dependent protein kinase II inhibitor 2</fullName>
    </recommendedName>
</protein>
<evidence type="ECO:0000256" key="2">
    <source>
        <dbReference type="ARBA" id="ARBA00023013"/>
    </source>
</evidence>
<evidence type="ECO:0000256" key="1">
    <source>
        <dbReference type="ARBA" id="ARBA00009996"/>
    </source>
</evidence>